<dbReference type="Ensembl" id="ENSLCNT00005029102.1">
    <property type="protein sequence ID" value="ENSLCNP00005026053.1"/>
    <property type="gene ID" value="ENSLCNG00005016927.1"/>
</dbReference>
<dbReference type="PRINTS" id="PR00895">
    <property type="entry name" value="PENTAXIN"/>
</dbReference>
<keyword evidence="4" id="KW-0732">Signal</keyword>
<comment type="cofactor">
    <cofactor evidence="10">
        <name>Ca(2+)</name>
        <dbReference type="ChEBI" id="CHEBI:29108"/>
    </cofactor>
    <text evidence="10">Binds 2 calcium ions per subunit.</text>
</comment>
<name>A0A667HGM6_LYNCA</name>
<feature type="domain" description="Pentraxin (PTX)" evidence="11">
    <location>
        <begin position="15"/>
        <end position="207"/>
    </location>
</feature>
<comment type="subunit">
    <text evidence="10">Homopentamer. Pentaxin (or pentraxin) have a discoid arrangement of 5 non-covalently bound subunits.</text>
</comment>
<dbReference type="Pfam" id="PF00354">
    <property type="entry name" value="Pentaxin"/>
    <property type="match status" value="1"/>
</dbReference>
<keyword evidence="6" id="KW-1015">Disulfide bond</keyword>
<dbReference type="InterPro" id="IPR001759">
    <property type="entry name" value="PTX_dom"/>
</dbReference>
<proteinExistence type="inferred from homology"/>
<keyword evidence="2" id="KW-0964">Secreted</keyword>
<evidence type="ECO:0000256" key="5">
    <source>
        <dbReference type="ARBA" id="ARBA00022837"/>
    </source>
</evidence>
<dbReference type="GO" id="GO:0001849">
    <property type="term" value="F:complement component C1q complex binding"/>
    <property type="evidence" value="ECO:0007669"/>
    <property type="project" value="TreeGrafter"/>
</dbReference>
<dbReference type="InterPro" id="IPR013320">
    <property type="entry name" value="ConA-like_dom_sf"/>
</dbReference>
<comment type="subcellular location">
    <subcellularLocation>
        <location evidence="1 10">Secreted</location>
    </subcellularLocation>
</comment>
<evidence type="ECO:0000256" key="8">
    <source>
        <dbReference type="ARBA" id="ARBA00038645"/>
    </source>
</evidence>
<evidence type="ECO:0000256" key="3">
    <source>
        <dbReference type="ARBA" id="ARBA00022723"/>
    </source>
</evidence>
<evidence type="ECO:0000256" key="9">
    <source>
        <dbReference type="PROSITE-ProRule" id="PRU01172"/>
    </source>
</evidence>
<dbReference type="GO" id="GO:0046872">
    <property type="term" value="F:metal ion binding"/>
    <property type="evidence" value="ECO:0007669"/>
    <property type="project" value="UniProtKB-KW"/>
</dbReference>
<evidence type="ECO:0000256" key="1">
    <source>
        <dbReference type="ARBA" id="ARBA00004613"/>
    </source>
</evidence>
<evidence type="ECO:0000256" key="2">
    <source>
        <dbReference type="ARBA" id="ARBA00022525"/>
    </source>
</evidence>
<dbReference type="GO" id="GO:0005615">
    <property type="term" value="C:extracellular space"/>
    <property type="evidence" value="ECO:0007669"/>
    <property type="project" value="TreeGrafter"/>
</dbReference>
<dbReference type="FunFam" id="2.60.120.200:FF:000070">
    <property type="entry name" value="Serum amyloid P-component"/>
    <property type="match status" value="1"/>
</dbReference>
<dbReference type="PANTHER" id="PTHR45869:SF5">
    <property type="entry name" value="SERUM AMYLOID P-COMPONENT"/>
    <property type="match status" value="1"/>
</dbReference>
<comment type="caution">
    <text evidence="9">Lacks conserved residue(s) required for the propagation of feature annotation.</text>
</comment>
<reference evidence="12" key="2">
    <citation type="submission" date="2025-09" db="UniProtKB">
        <authorList>
            <consortium name="Ensembl"/>
        </authorList>
    </citation>
    <scope>IDENTIFICATION</scope>
</reference>
<evidence type="ECO:0000256" key="4">
    <source>
        <dbReference type="ARBA" id="ARBA00022729"/>
    </source>
</evidence>
<organism evidence="12 13">
    <name type="scientific">Lynx canadensis</name>
    <name type="common">Canada lynx</name>
    <name type="synonym">Felis canadensis</name>
    <dbReference type="NCBI Taxonomy" id="61383"/>
    <lineage>
        <taxon>Eukaryota</taxon>
        <taxon>Metazoa</taxon>
        <taxon>Chordata</taxon>
        <taxon>Craniata</taxon>
        <taxon>Vertebrata</taxon>
        <taxon>Euteleostomi</taxon>
        <taxon>Mammalia</taxon>
        <taxon>Eutheria</taxon>
        <taxon>Laurasiatheria</taxon>
        <taxon>Carnivora</taxon>
        <taxon>Feliformia</taxon>
        <taxon>Felidae</taxon>
        <taxon>Felinae</taxon>
        <taxon>Lynx</taxon>
    </lineage>
</organism>
<gene>
    <name evidence="12" type="primary">APCS</name>
</gene>
<protein>
    <recommendedName>
        <fullName evidence="10">Pentraxin family member</fullName>
    </recommendedName>
</protein>
<dbReference type="Gene3D" id="2.60.120.200">
    <property type="match status" value="1"/>
</dbReference>
<accession>A0A667HGM6</accession>
<evidence type="ECO:0000313" key="12">
    <source>
        <dbReference type="Ensembl" id="ENSLCNP00005026053.1"/>
    </source>
</evidence>
<dbReference type="PROSITE" id="PS51828">
    <property type="entry name" value="PTX_2"/>
    <property type="match status" value="1"/>
</dbReference>
<keyword evidence="3 10" id="KW-0479">Metal-binding</keyword>
<keyword evidence="5 10" id="KW-0106">Calcium</keyword>
<reference evidence="12" key="1">
    <citation type="submission" date="2025-08" db="UniProtKB">
        <authorList>
            <consortium name="Ensembl"/>
        </authorList>
    </citation>
    <scope>IDENTIFICATION</scope>
</reference>
<evidence type="ECO:0000256" key="10">
    <source>
        <dbReference type="RuleBase" id="RU362112"/>
    </source>
</evidence>
<evidence type="ECO:0000313" key="13">
    <source>
        <dbReference type="Proteomes" id="UP000472241"/>
    </source>
</evidence>
<dbReference type="SMART" id="SM00159">
    <property type="entry name" value="PTX"/>
    <property type="match status" value="1"/>
</dbReference>
<evidence type="ECO:0000256" key="6">
    <source>
        <dbReference type="ARBA" id="ARBA00023157"/>
    </source>
</evidence>
<evidence type="ECO:0000256" key="7">
    <source>
        <dbReference type="ARBA" id="ARBA00038102"/>
    </source>
</evidence>
<dbReference type="Proteomes" id="UP000472241">
    <property type="component" value="Unplaced"/>
</dbReference>
<dbReference type="InterPro" id="IPR051005">
    <property type="entry name" value="Pentraxin_domain"/>
</dbReference>
<dbReference type="GO" id="GO:0045087">
    <property type="term" value="P:innate immune response"/>
    <property type="evidence" value="ECO:0007669"/>
    <property type="project" value="TreeGrafter"/>
</dbReference>
<dbReference type="SUPFAM" id="SSF49899">
    <property type="entry name" value="Concanavalin A-like lectins/glucanases"/>
    <property type="match status" value="1"/>
</dbReference>
<sequence length="207" mass="22537">MDKLLLWVSALANLLGVIFLYPTDLSGKVFVFPRESSIACVTLTPKLEDPLKNSTFLSYNAPGKDSGLLVFKDKVGSYSPYIGRTKATFKVTETAPSPVHICTSWEPSTGITEFWVNGEPLVKKGLKQGYTVGGHPKMVLDAYGGGLQKAQSLVGEIGDSYTWDSVLSPEQILLVQQGSHLNPNVLGWCVLTDELKGHVVIKPLVWS</sequence>
<dbReference type="AlphaFoldDB" id="A0A667HGM6"/>
<dbReference type="PANTHER" id="PTHR45869">
    <property type="entry name" value="C-REACTIVE PROTEIN-RELATED"/>
    <property type="match status" value="1"/>
</dbReference>
<evidence type="ECO:0000259" key="11">
    <source>
        <dbReference type="PROSITE" id="PS51828"/>
    </source>
</evidence>
<comment type="subunit">
    <text evidence="8">Homopentamer. Pentraxin (or pentaxin) have a discoid arrangement of 5 non-covalently bound subunits.</text>
</comment>
<comment type="similarity">
    <text evidence="7 10">Belongs to the pentraxin family.</text>
</comment>
<keyword evidence="13" id="KW-1185">Reference proteome</keyword>